<dbReference type="PANTHER" id="PTHR46652:SF3">
    <property type="entry name" value="LEUCINE-RICH REPEAT-CONTAINING PROTEIN 9"/>
    <property type="match status" value="1"/>
</dbReference>
<evidence type="ECO:0000313" key="3">
    <source>
        <dbReference type="EMBL" id="CAI9946853.1"/>
    </source>
</evidence>
<comment type="caution">
    <text evidence="3">The sequence shown here is derived from an EMBL/GenBank/DDBJ whole genome shotgun (WGS) entry which is preliminary data.</text>
</comment>
<evidence type="ECO:0000313" key="4">
    <source>
        <dbReference type="EMBL" id="CAL6077413.1"/>
    </source>
</evidence>
<dbReference type="Gene3D" id="3.80.10.10">
    <property type="entry name" value="Ribonuclease Inhibitor"/>
    <property type="match status" value="1"/>
</dbReference>
<gene>
    <name evidence="3" type="ORF">HINF_LOCUS34498</name>
    <name evidence="4" type="ORF">HINF_LOCUS58298</name>
</gene>
<dbReference type="PANTHER" id="PTHR46652">
    <property type="entry name" value="LEUCINE-RICH REPEAT AND IQ DOMAIN-CONTAINING PROTEIN 1-RELATED"/>
    <property type="match status" value="1"/>
</dbReference>
<organism evidence="3">
    <name type="scientific">Hexamita inflata</name>
    <dbReference type="NCBI Taxonomy" id="28002"/>
    <lineage>
        <taxon>Eukaryota</taxon>
        <taxon>Metamonada</taxon>
        <taxon>Diplomonadida</taxon>
        <taxon>Hexamitidae</taxon>
        <taxon>Hexamitinae</taxon>
        <taxon>Hexamita</taxon>
    </lineage>
</organism>
<reference evidence="4 5" key="2">
    <citation type="submission" date="2024-07" db="EMBL/GenBank/DDBJ databases">
        <authorList>
            <person name="Akdeniz Z."/>
        </authorList>
    </citation>
    <scope>NUCLEOTIDE SEQUENCE [LARGE SCALE GENOMIC DNA]</scope>
</reference>
<dbReference type="SMART" id="SM00365">
    <property type="entry name" value="LRR_SD22"/>
    <property type="match status" value="5"/>
</dbReference>
<dbReference type="SUPFAM" id="SSF52058">
    <property type="entry name" value="L domain-like"/>
    <property type="match status" value="1"/>
</dbReference>
<dbReference type="InterPro" id="IPR001611">
    <property type="entry name" value="Leu-rich_rpt"/>
</dbReference>
<evidence type="ECO:0000256" key="2">
    <source>
        <dbReference type="ARBA" id="ARBA00022737"/>
    </source>
</evidence>
<dbReference type="PROSITE" id="PS51450">
    <property type="entry name" value="LRR"/>
    <property type="match status" value="4"/>
</dbReference>
<dbReference type="InterPro" id="IPR032675">
    <property type="entry name" value="LRR_dom_sf"/>
</dbReference>
<dbReference type="Proteomes" id="UP001642409">
    <property type="component" value="Unassembled WGS sequence"/>
</dbReference>
<dbReference type="AlphaFoldDB" id="A0AA86PXF6"/>
<evidence type="ECO:0000313" key="5">
    <source>
        <dbReference type="Proteomes" id="UP001642409"/>
    </source>
</evidence>
<keyword evidence="5" id="KW-1185">Reference proteome</keyword>
<name>A0AA86PXF6_9EUKA</name>
<protein>
    <submittedName>
        <fullName evidence="3">Uncharacterized protein</fullName>
    </submittedName>
</protein>
<sequence>MPPNRPVESKEELQNHFGSSQKLEILNKEQMEDLLQTDVPTDVWEEAYKKNLLSFSKEFVKRTVYFASDNSDLEHIYLISFLTNLTELHLNENIISDISAISKLKNLKKLELQGNSIKDISALQSLTDLTHFNLQRNKLTSYTLALPNLVDLSLGNNKLIDKSGLQHSPKLESLNLSETETTDLRSIPHQLFGLKQLDLSENNLTKISYLSNFVDLQYLALSCLNQLTSIEPLEFCTKLTELRIQETNVSDIWPVQFMKNLKKLIMTDTKVVDLHPLQHLHKLEIIYAYSARIIDVFPLSNLTQLKTLLINNNRITNGETLKHHKNFSKYKLQDQKVPTVNEQMFYNRIFFVHSSQKIQNENKISKLRALFASKKNYVSAILNNQIMMISKELNLLFILNYI</sequence>
<evidence type="ECO:0000256" key="1">
    <source>
        <dbReference type="ARBA" id="ARBA00022614"/>
    </source>
</evidence>
<keyword evidence="1" id="KW-0433">Leucine-rich repeat</keyword>
<dbReference type="SMART" id="SM00369">
    <property type="entry name" value="LRR_TYP"/>
    <property type="match status" value="5"/>
</dbReference>
<keyword evidence="2" id="KW-0677">Repeat</keyword>
<dbReference type="Pfam" id="PF12799">
    <property type="entry name" value="LRR_4"/>
    <property type="match status" value="1"/>
</dbReference>
<accession>A0AA86PXF6</accession>
<dbReference type="EMBL" id="CATOUU010000765">
    <property type="protein sequence ID" value="CAI9946853.1"/>
    <property type="molecule type" value="Genomic_DNA"/>
</dbReference>
<dbReference type="InterPro" id="IPR025875">
    <property type="entry name" value="Leu-rich_rpt_4"/>
</dbReference>
<proteinExistence type="predicted"/>
<reference evidence="3" key="1">
    <citation type="submission" date="2023-06" db="EMBL/GenBank/DDBJ databases">
        <authorList>
            <person name="Kurt Z."/>
        </authorList>
    </citation>
    <scope>NUCLEOTIDE SEQUENCE</scope>
</reference>
<dbReference type="InterPro" id="IPR003591">
    <property type="entry name" value="Leu-rich_rpt_typical-subtyp"/>
</dbReference>
<dbReference type="EMBL" id="CAXDID020000326">
    <property type="protein sequence ID" value="CAL6077413.1"/>
    <property type="molecule type" value="Genomic_DNA"/>
</dbReference>
<dbReference type="InterPro" id="IPR050836">
    <property type="entry name" value="SDS22/Internalin_LRR"/>
</dbReference>